<protein>
    <submittedName>
        <fullName evidence="5">Carbon monoxide dehydrogenase</fullName>
    </submittedName>
</protein>
<gene>
    <name evidence="5" type="ORF">WMQ36_28200</name>
</gene>
<dbReference type="SUPFAM" id="SSF56821">
    <property type="entry name" value="Prismane protein-like"/>
    <property type="match status" value="1"/>
</dbReference>
<name>A0ABV1DI39_9FIRM</name>
<keyword evidence="4" id="KW-0411">Iron-sulfur</keyword>
<dbReference type="InterPro" id="IPR011254">
    <property type="entry name" value="Prismane-like_sf"/>
</dbReference>
<dbReference type="Pfam" id="PF03063">
    <property type="entry name" value="Prismane"/>
    <property type="match status" value="1"/>
</dbReference>
<dbReference type="PANTHER" id="PTHR30109">
    <property type="entry name" value="HYDROXYLAMINE REDUCTASE"/>
    <property type="match status" value="1"/>
</dbReference>
<comment type="caution">
    <text evidence="5">The sequence shown here is derived from an EMBL/GenBank/DDBJ whole genome shotgun (WGS) entry which is preliminary data.</text>
</comment>
<feature type="non-terminal residue" evidence="5">
    <location>
        <position position="1"/>
    </location>
</feature>
<evidence type="ECO:0000256" key="3">
    <source>
        <dbReference type="ARBA" id="ARBA00023004"/>
    </source>
</evidence>
<evidence type="ECO:0000256" key="1">
    <source>
        <dbReference type="ARBA" id="ARBA00022485"/>
    </source>
</evidence>
<keyword evidence="1" id="KW-0004">4Fe-4S</keyword>
<dbReference type="InterPro" id="IPR016099">
    <property type="entry name" value="Prismane-like_a/b-sand"/>
</dbReference>
<evidence type="ECO:0000256" key="2">
    <source>
        <dbReference type="ARBA" id="ARBA00022723"/>
    </source>
</evidence>
<sequence length="164" mass="16918">KELIARDILVLTAGCSSGGLENCGLMTPEAAELAGPKLKAVCQSLGIPPVLNFGPCLAIGRLEMVATELASALGVDIPQLPLVLSAAQWLEEQALADGAFGLALGLPLHLGLPPFITGSSLVTKVLTQDMKALTGGQVIVNSDAVETAGILEQIIEEKRKALNI</sequence>
<reference evidence="5 6" key="1">
    <citation type="submission" date="2024-03" db="EMBL/GenBank/DDBJ databases">
        <title>Human intestinal bacterial collection.</title>
        <authorList>
            <person name="Pauvert C."/>
            <person name="Hitch T.C.A."/>
            <person name="Clavel T."/>
        </authorList>
    </citation>
    <scope>NUCLEOTIDE SEQUENCE [LARGE SCALE GENOMIC DNA]</scope>
    <source>
        <strain evidence="5 6">CLA-SR-H021</strain>
    </source>
</reference>
<evidence type="ECO:0000256" key="4">
    <source>
        <dbReference type="ARBA" id="ARBA00023014"/>
    </source>
</evidence>
<dbReference type="Gene3D" id="3.40.50.2030">
    <property type="match status" value="1"/>
</dbReference>
<dbReference type="EMBL" id="JBBMFM010000227">
    <property type="protein sequence ID" value="MEQ2428849.1"/>
    <property type="molecule type" value="Genomic_DNA"/>
</dbReference>
<dbReference type="InterPro" id="IPR004137">
    <property type="entry name" value="HCP/CODH"/>
</dbReference>
<accession>A0ABV1DI39</accession>
<keyword evidence="2" id="KW-0479">Metal-binding</keyword>
<dbReference type="PANTHER" id="PTHR30109:SF4">
    <property type="entry name" value="CARBON MONOXIDE DEHYDROGENASE"/>
    <property type="match status" value="1"/>
</dbReference>
<dbReference type="Proteomes" id="UP001454086">
    <property type="component" value="Unassembled WGS sequence"/>
</dbReference>
<keyword evidence="3" id="KW-0408">Iron</keyword>
<evidence type="ECO:0000313" key="5">
    <source>
        <dbReference type="EMBL" id="MEQ2428849.1"/>
    </source>
</evidence>
<keyword evidence="6" id="KW-1185">Reference proteome</keyword>
<evidence type="ECO:0000313" key="6">
    <source>
        <dbReference type="Proteomes" id="UP001454086"/>
    </source>
</evidence>
<proteinExistence type="predicted"/>
<organism evidence="5 6">
    <name type="scientific">Enterocloster hominis</name>
    <name type="common">ex Hitch et al. 2024</name>
    <dbReference type="NCBI Taxonomy" id="1917870"/>
    <lineage>
        <taxon>Bacteria</taxon>
        <taxon>Bacillati</taxon>
        <taxon>Bacillota</taxon>
        <taxon>Clostridia</taxon>
        <taxon>Lachnospirales</taxon>
        <taxon>Lachnospiraceae</taxon>
        <taxon>Enterocloster</taxon>
    </lineage>
</organism>